<sequence length="331" mass="36357">MINKLRFYKFSRFFPILLILMVPLTESSTAQSTVALIHSANSEISNQEDPYRSEFFRVDHNPTININTLSGDIEVVQNSAIEGVQIDLYVKREFSLWSGTRNLDNYRIIIQKQGNSIIASVEDRRSNRSADDVKFNFSIQVPKEASLNLRSINGKIDADNVEGQHYVQNLAGNLNIRNMTGEIRAISTAGDIMLDNLKGNIYAKTVSGDITADRDYGEIRLRTTTGDIVTSGISGTLVAASTSGDIQSDFQEVSIGVYLETTTGDIDLTLPKMAGYDIDARGLSFNFDELGDAGITKRVGFGNASVEIREGGIPVNLKTVAGSIKVRESQQ</sequence>
<feature type="chain" id="PRO_5014961934" description="DUF4097 domain-containing protein" evidence="1">
    <location>
        <begin position="31"/>
        <end position="331"/>
    </location>
</feature>
<keyword evidence="4" id="KW-1185">Reference proteome</keyword>
<dbReference type="OrthoDB" id="1523367at2"/>
<accession>A0A2N0VKT3</accession>
<evidence type="ECO:0000313" key="3">
    <source>
        <dbReference type="EMBL" id="PKD44807.1"/>
    </source>
</evidence>
<dbReference type="InterPro" id="IPR025164">
    <property type="entry name" value="Toastrack_DUF4097"/>
</dbReference>
<keyword evidence="1" id="KW-0732">Signal</keyword>
<evidence type="ECO:0000259" key="2">
    <source>
        <dbReference type="Pfam" id="PF13349"/>
    </source>
</evidence>
<feature type="domain" description="DUF4097" evidence="2">
    <location>
        <begin position="219"/>
        <end position="280"/>
    </location>
</feature>
<gene>
    <name evidence="3" type="ORF">CWD77_04910</name>
</gene>
<dbReference type="Pfam" id="PF13349">
    <property type="entry name" value="DUF4097"/>
    <property type="match status" value="2"/>
</dbReference>
<name>A0A2N0VKT3_9BACT</name>
<dbReference type="RefSeq" id="WP_101072095.1">
    <property type="nucleotide sequence ID" value="NZ_PISP01000001.1"/>
</dbReference>
<reference evidence="3 4" key="1">
    <citation type="submission" date="2017-11" db="EMBL/GenBank/DDBJ databases">
        <title>Rhodohalobacter 15182 sp. nov., isolated from a salt lake.</title>
        <authorList>
            <person name="Han S."/>
        </authorList>
    </citation>
    <scope>NUCLEOTIDE SEQUENCE [LARGE SCALE GENOMIC DNA]</scope>
    <source>
        <strain evidence="3 4">15182</strain>
    </source>
</reference>
<comment type="caution">
    <text evidence="3">The sequence shown here is derived from an EMBL/GenBank/DDBJ whole genome shotgun (WGS) entry which is preliminary data.</text>
</comment>
<protein>
    <recommendedName>
        <fullName evidence="2">DUF4097 domain-containing protein</fullName>
    </recommendedName>
</protein>
<evidence type="ECO:0000256" key="1">
    <source>
        <dbReference type="SAM" id="SignalP"/>
    </source>
</evidence>
<organism evidence="3 4">
    <name type="scientific">Rhodohalobacter barkolensis</name>
    <dbReference type="NCBI Taxonomy" id="2053187"/>
    <lineage>
        <taxon>Bacteria</taxon>
        <taxon>Pseudomonadati</taxon>
        <taxon>Balneolota</taxon>
        <taxon>Balneolia</taxon>
        <taxon>Balneolales</taxon>
        <taxon>Balneolaceae</taxon>
        <taxon>Rhodohalobacter</taxon>
    </lineage>
</organism>
<feature type="signal peptide" evidence="1">
    <location>
        <begin position="1"/>
        <end position="30"/>
    </location>
</feature>
<dbReference type="Proteomes" id="UP000233398">
    <property type="component" value="Unassembled WGS sequence"/>
</dbReference>
<evidence type="ECO:0000313" key="4">
    <source>
        <dbReference type="Proteomes" id="UP000233398"/>
    </source>
</evidence>
<dbReference type="EMBL" id="PISP01000001">
    <property type="protein sequence ID" value="PKD44807.1"/>
    <property type="molecule type" value="Genomic_DNA"/>
</dbReference>
<feature type="domain" description="DUF4097" evidence="2">
    <location>
        <begin position="63"/>
        <end position="214"/>
    </location>
</feature>
<dbReference type="AlphaFoldDB" id="A0A2N0VKT3"/>
<proteinExistence type="predicted"/>